<comment type="similarity">
    <text evidence="2">Belongs to the pterin-4-alpha-carbinolamine dehydratase family.</text>
</comment>
<name>A0AAP0FZ67_9ASPA</name>
<feature type="region of interest" description="Disordered" evidence="5">
    <location>
        <begin position="1"/>
        <end position="20"/>
    </location>
</feature>
<dbReference type="PANTHER" id="PTHR12599:SF8">
    <property type="entry name" value="PTERIN-4-ALPHA-CARBINOLAMINE DEHYDRATASE, CHLOROPLASTIC-RELATED"/>
    <property type="match status" value="1"/>
</dbReference>
<dbReference type="Pfam" id="PF01329">
    <property type="entry name" value="Pterin_4a"/>
    <property type="match status" value="1"/>
</dbReference>
<comment type="catalytic activity">
    <reaction evidence="1">
        <text>(4aS,6R)-4a-hydroxy-L-erythro-5,6,7,8-tetrahydrobiopterin = (6R)-L-erythro-6,7-dihydrobiopterin + H2O</text>
        <dbReference type="Rhea" id="RHEA:11920"/>
        <dbReference type="ChEBI" id="CHEBI:15377"/>
        <dbReference type="ChEBI" id="CHEBI:15642"/>
        <dbReference type="ChEBI" id="CHEBI:43120"/>
        <dbReference type="EC" id="4.2.1.96"/>
    </reaction>
</comment>
<reference evidence="6 7" key="1">
    <citation type="journal article" date="2022" name="Nat. Plants">
        <title>Genomes of leafy and leafless Platanthera orchids illuminate the evolution of mycoheterotrophy.</title>
        <authorList>
            <person name="Li M.H."/>
            <person name="Liu K.W."/>
            <person name="Li Z."/>
            <person name="Lu H.C."/>
            <person name="Ye Q.L."/>
            <person name="Zhang D."/>
            <person name="Wang J.Y."/>
            <person name="Li Y.F."/>
            <person name="Zhong Z.M."/>
            <person name="Liu X."/>
            <person name="Yu X."/>
            <person name="Liu D.K."/>
            <person name="Tu X.D."/>
            <person name="Liu B."/>
            <person name="Hao Y."/>
            <person name="Liao X.Y."/>
            <person name="Jiang Y.T."/>
            <person name="Sun W.H."/>
            <person name="Chen J."/>
            <person name="Chen Y.Q."/>
            <person name="Ai Y."/>
            <person name="Zhai J.W."/>
            <person name="Wu S.S."/>
            <person name="Zhou Z."/>
            <person name="Hsiao Y.Y."/>
            <person name="Wu W.L."/>
            <person name="Chen Y.Y."/>
            <person name="Lin Y.F."/>
            <person name="Hsu J.L."/>
            <person name="Li C.Y."/>
            <person name="Wang Z.W."/>
            <person name="Zhao X."/>
            <person name="Zhong W.Y."/>
            <person name="Ma X.K."/>
            <person name="Ma L."/>
            <person name="Huang J."/>
            <person name="Chen G.Z."/>
            <person name="Huang M.Z."/>
            <person name="Huang L."/>
            <person name="Peng D.H."/>
            <person name="Luo Y.B."/>
            <person name="Zou S.Q."/>
            <person name="Chen S.P."/>
            <person name="Lan S."/>
            <person name="Tsai W.C."/>
            <person name="Van de Peer Y."/>
            <person name="Liu Z.J."/>
        </authorList>
    </citation>
    <scope>NUCLEOTIDE SEQUENCE [LARGE SCALE GENOMIC DNA]</scope>
    <source>
        <strain evidence="6">Lor287</strain>
    </source>
</reference>
<evidence type="ECO:0000256" key="3">
    <source>
        <dbReference type="ARBA" id="ARBA00013252"/>
    </source>
</evidence>
<dbReference type="GO" id="GO:0006729">
    <property type="term" value="P:tetrahydrobiopterin biosynthetic process"/>
    <property type="evidence" value="ECO:0007669"/>
    <property type="project" value="InterPro"/>
</dbReference>
<evidence type="ECO:0000256" key="1">
    <source>
        <dbReference type="ARBA" id="ARBA00001554"/>
    </source>
</evidence>
<dbReference type="AlphaFoldDB" id="A0AAP0FZ67"/>
<sequence>MALASISPSPYLTTASSSTGDPFSSLYSMSPTAVVFFARRHSGGNHRRSIRAMAPDILGDFGARDPFPAEIASNFGEKVVGNESTEHRILIPNLSVLSLAQLNCQPLSSSLLPLSKENADKLLKKVIGWRLIQSGEGMKIQCTWRVRDYGCGIELMSRIYKALQGSKHYPDLHLEHPDLVMAELSTASVGGLSLNDFIVAAKIDQVKSSDLIPKMRAWA</sequence>
<organism evidence="6 7">
    <name type="scientific">Platanthera zijinensis</name>
    <dbReference type="NCBI Taxonomy" id="2320716"/>
    <lineage>
        <taxon>Eukaryota</taxon>
        <taxon>Viridiplantae</taxon>
        <taxon>Streptophyta</taxon>
        <taxon>Embryophyta</taxon>
        <taxon>Tracheophyta</taxon>
        <taxon>Spermatophyta</taxon>
        <taxon>Magnoliopsida</taxon>
        <taxon>Liliopsida</taxon>
        <taxon>Asparagales</taxon>
        <taxon>Orchidaceae</taxon>
        <taxon>Orchidoideae</taxon>
        <taxon>Orchideae</taxon>
        <taxon>Orchidinae</taxon>
        <taxon>Platanthera</taxon>
    </lineage>
</organism>
<keyword evidence="7" id="KW-1185">Reference proteome</keyword>
<dbReference type="EMBL" id="JBBWWQ010000016">
    <property type="protein sequence ID" value="KAK8926402.1"/>
    <property type="molecule type" value="Genomic_DNA"/>
</dbReference>
<evidence type="ECO:0000256" key="4">
    <source>
        <dbReference type="ARBA" id="ARBA00023239"/>
    </source>
</evidence>
<evidence type="ECO:0000256" key="5">
    <source>
        <dbReference type="SAM" id="MobiDB-lite"/>
    </source>
</evidence>
<keyword evidence="4" id="KW-0456">Lyase</keyword>
<dbReference type="GO" id="GO:0009536">
    <property type="term" value="C:plastid"/>
    <property type="evidence" value="ECO:0007669"/>
    <property type="project" value="TreeGrafter"/>
</dbReference>
<dbReference type="InterPro" id="IPR036428">
    <property type="entry name" value="PCD_sf"/>
</dbReference>
<dbReference type="PANTHER" id="PTHR12599">
    <property type="entry name" value="PTERIN-4-ALPHA-CARBINOLAMINE DEHYDRATASE"/>
    <property type="match status" value="1"/>
</dbReference>
<accession>A0AAP0FZ67</accession>
<dbReference type="InterPro" id="IPR001533">
    <property type="entry name" value="Pterin_deHydtase"/>
</dbReference>
<dbReference type="Proteomes" id="UP001418222">
    <property type="component" value="Unassembled WGS sequence"/>
</dbReference>
<proteinExistence type="inferred from homology"/>
<gene>
    <name evidence="6" type="ORF">KSP39_PZI018993</name>
</gene>
<comment type="caution">
    <text evidence="6">The sequence shown here is derived from an EMBL/GenBank/DDBJ whole genome shotgun (WGS) entry which is preliminary data.</text>
</comment>
<dbReference type="SUPFAM" id="SSF55248">
    <property type="entry name" value="PCD-like"/>
    <property type="match status" value="1"/>
</dbReference>
<dbReference type="EC" id="4.2.1.96" evidence="3"/>
<evidence type="ECO:0000313" key="7">
    <source>
        <dbReference type="Proteomes" id="UP001418222"/>
    </source>
</evidence>
<protein>
    <recommendedName>
        <fullName evidence="3">4a-hydroxytetrahydrobiopterin dehydratase</fullName>
        <ecNumber evidence="3">4.2.1.96</ecNumber>
    </recommendedName>
</protein>
<dbReference type="Gene3D" id="3.30.1360.20">
    <property type="entry name" value="Transcriptional coactivator/pterin dehydratase"/>
    <property type="match status" value="1"/>
</dbReference>
<evidence type="ECO:0000313" key="6">
    <source>
        <dbReference type="EMBL" id="KAK8926402.1"/>
    </source>
</evidence>
<evidence type="ECO:0000256" key="2">
    <source>
        <dbReference type="ARBA" id="ARBA00006472"/>
    </source>
</evidence>
<dbReference type="GO" id="GO:0008124">
    <property type="term" value="F:4-alpha-hydroxytetrahydrobiopterin dehydratase activity"/>
    <property type="evidence" value="ECO:0007669"/>
    <property type="project" value="UniProtKB-EC"/>
</dbReference>